<evidence type="ECO:0000256" key="3">
    <source>
        <dbReference type="ARBA" id="ARBA00022679"/>
    </source>
</evidence>
<dbReference type="Proteomes" id="UP001208570">
    <property type="component" value="Unassembled WGS sequence"/>
</dbReference>
<evidence type="ECO:0000256" key="4">
    <source>
        <dbReference type="ARBA" id="ARBA00023027"/>
    </source>
</evidence>
<protein>
    <recommendedName>
        <fullName evidence="6">Poly [ADP-ribose] polymerase</fullName>
        <shortName evidence="6">PARP</shortName>
        <ecNumber evidence="6">2.4.2.-</ecNumber>
    </recommendedName>
</protein>
<dbReference type="GO" id="GO:0005634">
    <property type="term" value="C:nucleus"/>
    <property type="evidence" value="ECO:0007669"/>
    <property type="project" value="UniProtKB-SubCell"/>
</dbReference>
<accession>A0AAD9MQX5</accession>
<dbReference type="GO" id="GO:0010629">
    <property type="term" value="P:negative regulation of gene expression"/>
    <property type="evidence" value="ECO:0007669"/>
    <property type="project" value="TreeGrafter"/>
</dbReference>
<comment type="caution">
    <text evidence="8">The sequence shown here is derived from an EMBL/GenBank/DDBJ whole genome shotgun (WGS) entry which is preliminary data.</text>
</comment>
<dbReference type="CDD" id="cd01439">
    <property type="entry name" value="TCCD_inducible_PARP_like"/>
    <property type="match status" value="1"/>
</dbReference>
<dbReference type="SUPFAM" id="SSF56399">
    <property type="entry name" value="ADP-ribosylation"/>
    <property type="match status" value="1"/>
</dbReference>
<gene>
    <name evidence="8" type="ORF">LSH36_989g00028</name>
</gene>
<evidence type="ECO:0000256" key="2">
    <source>
        <dbReference type="ARBA" id="ARBA00022676"/>
    </source>
</evidence>
<dbReference type="InterPro" id="IPR052056">
    <property type="entry name" value="Mono-ARTD/PARP"/>
</dbReference>
<name>A0AAD9MQX5_9ANNE</name>
<keyword evidence="3 6" id="KW-0808">Transferase</keyword>
<keyword evidence="2 6" id="KW-0328">Glycosyltransferase</keyword>
<dbReference type="Pfam" id="PF00644">
    <property type="entry name" value="PARP"/>
    <property type="match status" value="1"/>
</dbReference>
<dbReference type="EMBL" id="JAODUP010000989">
    <property type="protein sequence ID" value="KAK2142165.1"/>
    <property type="molecule type" value="Genomic_DNA"/>
</dbReference>
<dbReference type="InterPro" id="IPR012317">
    <property type="entry name" value="Poly(ADP-ribose)pol_cat_dom"/>
</dbReference>
<dbReference type="PANTHER" id="PTHR14453:SF67">
    <property type="entry name" value="POLY [ADP-RIBOSE] POLYMERASE"/>
    <property type="match status" value="1"/>
</dbReference>
<dbReference type="EC" id="2.4.2.-" evidence="6"/>
<reference evidence="8" key="1">
    <citation type="journal article" date="2023" name="Mol. Biol. Evol.">
        <title>Third-Generation Sequencing Reveals the Adaptive Role of the Epigenome in Three Deep-Sea Polychaetes.</title>
        <authorList>
            <person name="Perez M."/>
            <person name="Aroh O."/>
            <person name="Sun Y."/>
            <person name="Lan Y."/>
            <person name="Juniper S.K."/>
            <person name="Young C.R."/>
            <person name="Angers B."/>
            <person name="Qian P.Y."/>
        </authorList>
    </citation>
    <scope>NUCLEOTIDE SEQUENCE</scope>
    <source>
        <strain evidence="8">P08H-3</strain>
    </source>
</reference>
<evidence type="ECO:0000259" key="7">
    <source>
        <dbReference type="PROSITE" id="PS51059"/>
    </source>
</evidence>
<dbReference type="AlphaFoldDB" id="A0AAD9MQX5"/>
<dbReference type="PANTHER" id="PTHR14453">
    <property type="entry name" value="PARP/ZINC FINGER CCCH TYPE DOMAIN CONTAINING PROTEIN"/>
    <property type="match status" value="1"/>
</dbReference>
<evidence type="ECO:0000313" key="9">
    <source>
        <dbReference type="Proteomes" id="UP001208570"/>
    </source>
</evidence>
<keyword evidence="4 6" id="KW-0520">NAD</keyword>
<dbReference type="GO" id="GO:0005737">
    <property type="term" value="C:cytoplasm"/>
    <property type="evidence" value="ECO:0007669"/>
    <property type="project" value="TreeGrafter"/>
</dbReference>
<organism evidence="8 9">
    <name type="scientific">Paralvinella palmiformis</name>
    <dbReference type="NCBI Taxonomy" id="53620"/>
    <lineage>
        <taxon>Eukaryota</taxon>
        <taxon>Metazoa</taxon>
        <taxon>Spiralia</taxon>
        <taxon>Lophotrochozoa</taxon>
        <taxon>Annelida</taxon>
        <taxon>Polychaeta</taxon>
        <taxon>Sedentaria</taxon>
        <taxon>Canalipalpata</taxon>
        <taxon>Terebellida</taxon>
        <taxon>Terebelliformia</taxon>
        <taxon>Alvinellidae</taxon>
        <taxon>Paralvinella</taxon>
    </lineage>
</organism>
<dbReference type="GO" id="GO:0003714">
    <property type="term" value="F:transcription corepressor activity"/>
    <property type="evidence" value="ECO:0007669"/>
    <property type="project" value="TreeGrafter"/>
</dbReference>
<evidence type="ECO:0000256" key="6">
    <source>
        <dbReference type="RuleBase" id="RU362114"/>
    </source>
</evidence>
<evidence type="ECO:0000256" key="5">
    <source>
        <dbReference type="ARBA" id="ARBA00023242"/>
    </source>
</evidence>
<proteinExistence type="predicted"/>
<dbReference type="GO" id="GO:0003950">
    <property type="term" value="F:NAD+ poly-ADP-ribosyltransferase activity"/>
    <property type="evidence" value="ECO:0007669"/>
    <property type="project" value="UniProtKB-UniRule"/>
</dbReference>
<sequence>MEQRNPHIEVEMYLYHGTSADAIENINKHGFNRSYCGKNATEFGEGVYFAVKPRVSADVVFAPPDSRGNRYMYIARVLVGNSAKGSPGLKEAPLRGDSAGGRYDSVSAYDRSVFVIFSDAHAYPEYLIKFKA</sequence>
<evidence type="ECO:0000313" key="8">
    <source>
        <dbReference type="EMBL" id="KAK2142165.1"/>
    </source>
</evidence>
<comment type="subcellular location">
    <subcellularLocation>
        <location evidence="1">Nucleus</location>
    </subcellularLocation>
</comment>
<evidence type="ECO:0000256" key="1">
    <source>
        <dbReference type="ARBA" id="ARBA00004123"/>
    </source>
</evidence>
<keyword evidence="9" id="KW-1185">Reference proteome</keyword>
<feature type="domain" description="PARP catalytic" evidence="7">
    <location>
        <begin position="1"/>
        <end position="132"/>
    </location>
</feature>
<dbReference type="PROSITE" id="PS51059">
    <property type="entry name" value="PARP_CATALYTIC"/>
    <property type="match status" value="1"/>
</dbReference>
<keyword evidence="5" id="KW-0539">Nucleus</keyword>
<dbReference type="Gene3D" id="3.90.228.10">
    <property type="match status" value="1"/>
</dbReference>